<proteinExistence type="predicted"/>
<dbReference type="AlphaFoldDB" id="A0A0E1VZB6"/>
<accession>A0A0E1VZB6</accession>
<feature type="region of interest" description="Disordered" evidence="1">
    <location>
        <begin position="1"/>
        <end position="81"/>
    </location>
</feature>
<evidence type="ECO:0000256" key="1">
    <source>
        <dbReference type="SAM" id="MobiDB-lite"/>
    </source>
</evidence>
<organism evidence="2">
    <name type="scientific">Burkholderia pseudomallei 1710a</name>
    <dbReference type="NCBI Taxonomy" id="320371"/>
    <lineage>
        <taxon>Bacteria</taxon>
        <taxon>Pseudomonadati</taxon>
        <taxon>Pseudomonadota</taxon>
        <taxon>Betaproteobacteria</taxon>
        <taxon>Burkholderiales</taxon>
        <taxon>Burkholderiaceae</taxon>
        <taxon>Burkholderia</taxon>
        <taxon>pseudomallei group</taxon>
    </lineage>
</organism>
<dbReference type="HOGENOM" id="CLU_2567286_0_0_4"/>
<name>A0A0E1VZB6_BURPE</name>
<reference evidence="2" key="1">
    <citation type="submission" date="2009-05" db="EMBL/GenBank/DDBJ databases">
        <authorList>
            <person name="Harkins D.M."/>
            <person name="DeShazer D."/>
            <person name="Woods D.E."/>
            <person name="Brinkac L.M."/>
            <person name="Brown K.A."/>
            <person name="Hung G.C."/>
            <person name="Tuanyok A."/>
            <person name="Zhang B."/>
            <person name="Nierman W.C."/>
        </authorList>
    </citation>
    <scope>NUCLEOTIDE SEQUENCE [LARGE SCALE GENOMIC DNA]</scope>
    <source>
        <strain evidence="2">1710a</strain>
    </source>
</reference>
<dbReference type="EMBL" id="CM000833">
    <property type="protein sequence ID" value="EET05371.1"/>
    <property type="molecule type" value="Genomic_DNA"/>
</dbReference>
<gene>
    <name evidence="2" type="ORF">BURPS1710A_A2905</name>
</gene>
<sequence>MSQNGGAVREHEDVQSGRQAAAPRVGATHARHASCAAVERNHELSAKQPTKQPTNAASARRPMHANERDGRRCAGGGVGRT</sequence>
<evidence type="ECO:0000313" key="2">
    <source>
        <dbReference type="EMBL" id="EET05371.1"/>
    </source>
</evidence>
<protein>
    <submittedName>
        <fullName evidence="2">Uncharacterized protein</fullName>
    </submittedName>
</protein>
<dbReference type="Proteomes" id="UP000001812">
    <property type="component" value="Chromosome II"/>
</dbReference>
<feature type="compositionally biased region" description="Polar residues" evidence="1">
    <location>
        <begin position="47"/>
        <end position="57"/>
    </location>
</feature>